<sequence length="87" mass="9129">MPALWRHCGDDELGAVFGAFRASRTPEEGLTDLQRMLPALPPAVRAAVARASVESVPGEEAGRSLDALSTTLTPGQRARLCTDLGVA</sequence>
<organism evidence="1 2">
    <name type="scientific">Streptomyces wuyuanensis</name>
    <dbReference type="NCBI Taxonomy" id="1196353"/>
    <lineage>
        <taxon>Bacteria</taxon>
        <taxon>Bacillati</taxon>
        <taxon>Actinomycetota</taxon>
        <taxon>Actinomycetes</taxon>
        <taxon>Kitasatosporales</taxon>
        <taxon>Streptomycetaceae</taxon>
        <taxon>Streptomyces</taxon>
    </lineage>
</organism>
<accession>A0A1G9W2Q3</accession>
<evidence type="ECO:0000313" key="2">
    <source>
        <dbReference type="Proteomes" id="UP000199063"/>
    </source>
</evidence>
<dbReference type="RefSeq" id="WP_244292051.1">
    <property type="nucleotide sequence ID" value="NZ_FNHI01000013.1"/>
</dbReference>
<dbReference type="AlphaFoldDB" id="A0A1G9W2Q3"/>
<proteinExistence type="predicted"/>
<protein>
    <submittedName>
        <fullName evidence="1">Uncharacterized protein</fullName>
    </submittedName>
</protein>
<evidence type="ECO:0000313" key="1">
    <source>
        <dbReference type="EMBL" id="SDM78832.1"/>
    </source>
</evidence>
<dbReference type="GeneID" id="96657243"/>
<keyword evidence="2" id="KW-1185">Reference proteome</keyword>
<dbReference type="EMBL" id="FNHI01000013">
    <property type="protein sequence ID" value="SDM78832.1"/>
    <property type="molecule type" value="Genomic_DNA"/>
</dbReference>
<dbReference type="Proteomes" id="UP000199063">
    <property type="component" value="Unassembled WGS sequence"/>
</dbReference>
<reference evidence="2" key="1">
    <citation type="submission" date="2016-10" db="EMBL/GenBank/DDBJ databases">
        <authorList>
            <person name="Varghese N."/>
            <person name="Submissions S."/>
        </authorList>
    </citation>
    <scope>NUCLEOTIDE SEQUENCE [LARGE SCALE GENOMIC DNA]</scope>
    <source>
        <strain evidence="2">CGMCC 4.7042</strain>
    </source>
</reference>
<gene>
    <name evidence="1" type="ORF">SAMN05444921_113110</name>
</gene>
<name>A0A1G9W2Q3_9ACTN</name>